<evidence type="ECO:0000259" key="5">
    <source>
        <dbReference type="PROSITE" id="PS50893"/>
    </source>
</evidence>
<evidence type="ECO:0000256" key="1">
    <source>
        <dbReference type="ARBA" id="ARBA00005417"/>
    </source>
</evidence>
<dbReference type="OrthoDB" id="9785229at2"/>
<reference evidence="6 7" key="1">
    <citation type="submission" date="2017-02" db="EMBL/GenBank/DDBJ databases">
        <authorList>
            <person name="Peterson S.W."/>
        </authorList>
    </citation>
    <scope>NUCLEOTIDE SEQUENCE [LARGE SCALE GENOMIC DNA]</scope>
    <source>
        <strain evidence="6 7">DSM 25262</strain>
    </source>
</reference>
<evidence type="ECO:0000256" key="2">
    <source>
        <dbReference type="ARBA" id="ARBA00022448"/>
    </source>
</evidence>
<sequence>MTSDTIIQVENLSKLYRLGKIGTGSLRQDVQRWWYQSILRKEDPFFKAAGNKGESTEFLWALRDINFDIKEGEAFAIIGRNGAGKSTLLKILSKVIRPTQGHVLGRGRMNSLLEIGTGFHEELTGRENIYLNGHFLGMKHQEIKSKFDEIVEFSGVSQFIDTPVKRYSSGMYVRLAFAVAAHLEPDILVVDEVLAVGDAEFQKKCLGKMNEASKKEGRTILFVSHNMQAVTNLCHRAMLLQKGKTLQIGTSDKVVNYYLSGIQQNQLSQEWNDPKAAPGNDIVRVKSVRLVPDLDDPATPIDVRTRLSLEFEFWNYDDGIDLVTGIHLFTQSSECIFDVSSKSKNYSKGLIKGTCTIPGNFLNDGSYYISIIFVKGTSVEVFYLNECISFDVEDYRENTNWYGKWMGYVRPDFPVVLTPIPSF</sequence>
<evidence type="ECO:0000256" key="3">
    <source>
        <dbReference type="ARBA" id="ARBA00022741"/>
    </source>
</evidence>
<feature type="domain" description="ABC transporter" evidence="5">
    <location>
        <begin position="39"/>
        <end position="267"/>
    </location>
</feature>
<dbReference type="SMART" id="SM00382">
    <property type="entry name" value="AAA"/>
    <property type="match status" value="1"/>
</dbReference>
<dbReference type="InterPro" id="IPR003439">
    <property type="entry name" value="ABC_transporter-like_ATP-bd"/>
</dbReference>
<dbReference type="Proteomes" id="UP000190961">
    <property type="component" value="Unassembled WGS sequence"/>
</dbReference>
<organism evidence="6 7">
    <name type="scientific">Ohtaekwangia koreensis</name>
    <dbReference type="NCBI Taxonomy" id="688867"/>
    <lineage>
        <taxon>Bacteria</taxon>
        <taxon>Pseudomonadati</taxon>
        <taxon>Bacteroidota</taxon>
        <taxon>Cytophagia</taxon>
        <taxon>Cytophagales</taxon>
        <taxon>Fulvivirgaceae</taxon>
        <taxon>Ohtaekwangia</taxon>
    </lineage>
</organism>
<dbReference type="GO" id="GO:0016020">
    <property type="term" value="C:membrane"/>
    <property type="evidence" value="ECO:0007669"/>
    <property type="project" value="InterPro"/>
</dbReference>
<dbReference type="InterPro" id="IPR027417">
    <property type="entry name" value="P-loop_NTPase"/>
</dbReference>
<comment type="similarity">
    <text evidence="1">Belongs to the ABC transporter superfamily.</text>
</comment>
<dbReference type="PANTHER" id="PTHR46743">
    <property type="entry name" value="TEICHOIC ACIDS EXPORT ATP-BINDING PROTEIN TAGH"/>
    <property type="match status" value="1"/>
</dbReference>
<dbReference type="GO" id="GO:0140359">
    <property type="term" value="F:ABC-type transporter activity"/>
    <property type="evidence" value="ECO:0007669"/>
    <property type="project" value="InterPro"/>
</dbReference>
<keyword evidence="4 6" id="KW-0067">ATP-binding</keyword>
<dbReference type="InterPro" id="IPR015860">
    <property type="entry name" value="ABC_transpr_TagH-like"/>
</dbReference>
<dbReference type="PROSITE" id="PS50893">
    <property type="entry name" value="ABC_TRANSPORTER_2"/>
    <property type="match status" value="1"/>
</dbReference>
<dbReference type="InterPro" id="IPR029439">
    <property type="entry name" value="Wzt_C"/>
</dbReference>
<dbReference type="CDD" id="cd10147">
    <property type="entry name" value="Wzt_C-like"/>
    <property type="match status" value="1"/>
</dbReference>
<dbReference type="EMBL" id="FUZU01000001">
    <property type="protein sequence ID" value="SKC65869.1"/>
    <property type="molecule type" value="Genomic_DNA"/>
</dbReference>
<name>A0A1T5KR14_9BACT</name>
<evidence type="ECO:0000313" key="6">
    <source>
        <dbReference type="EMBL" id="SKC65869.1"/>
    </source>
</evidence>
<dbReference type="STRING" id="688867.SAMN05660236_2469"/>
<dbReference type="InterPro" id="IPR050683">
    <property type="entry name" value="Bact_Polysacc_Export_ATP-bd"/>
</dbReference>
<dbReference type="GO" id="GO:0005524">
    <property type="term" value="F:ATP binding"/>
    <property type="evidence" value="ECO:0007669"/>
    <property type="project" value="UniProtKB-KW"/>
</dbReference>
<protein>
    <submittedName>
        <fullName evidence="6">Lipopolysaccharide transport system ATP-binding protein</fullName>
    </submittedName>
</protein>
<dbReference type="InterPro" id="IPR003593">
    <property type="entry name" value="AAA+_ATPase"/>
</dbReference>
<dbReference type="SUPFAM" id="SSF52540">
    <property type="entry name" value="P-loop containing nucleoside triphosphate hydrolases"/>
    <property type="match status" value="1"/>
</dbReference>
<dbReference type="GO" id="GO:0016887">
    <property type="term" value="F:ATP hydrolysis activity"/>
    <property type="evidence" value="ECO:0007669"/>
    <property type="project" value="InterPro"/>
</dbReference>
<keyword evidence="3" id="KW-0547">Nucleotide-binding</keyword>
<gene>
    <name evidence="6" type="ORF">SAMN05660236_2469</name>
</gene>
<dbReference type="RefSeq" id="WP_079686921.1">
    <property type="nucleotide sequence ID" value="NZ_FUZU01000001.1"/>
</dbReference>
<accession>A0A1T5KR14</accession>
<dbReference type="Gene3D" id="3.40.50.300">
    <property type="entry name" value="P-loop containing nucleotide triphosphate hydrolases"/>
    <property type="match status" value="1"/>
</dbReference>
<evidence type="ECO:0000313" key="7">
    <source>
        <dbReference type="Proteomes" id="UP000190961"/>
    </source>
</evidence>
<dbReference type="PANTHER" id="PTHR46743:SF2">
    <property type="entry name" value="TEICHOIC ACIDS EXPORT ATP-BINDING PROTEIN TAGH"/>
    <property type="match status" value="1"/>
</dbReference>
<dbReference type="AlphaFoldDB" id="A0A1T5KR14"/>
<dbReference type="CDD" id="cd03220">
    <property type="entry name" value="ABC_KpsT_Wzt"/>
    <property type="match status" value="1"/>
</dbReference>
<evidence type="ECO:0000256" key="4">
    <source>
        <dbReference type="ARBA" id="ARBA00022840"/>
    </source>
</evidence>
<keyword evidence="7" id="KW-1185">Reference proteome</keyword>
<keyword evidence="2" id="KW-0813">Transport</keyword>
<proteinExistence type="inferred from homology"/>
<dbReference type="Pfam" id="PF00005">
    <property type="entry name" value="ABC_tran"/>
    <property type="match status" value="1"/>
</dbReference>